<dbReference type="InterPro" id="IPR036890">
    <property type="entry name" value="HATPase_C_sf"/>
</dbReference>
<dbReference type="PIRSF" id="PIRSF003169">
    <property type="entry name" value="STHK_DegS"/>
    <property type="match status" value="1"/>
</dbReference>
<keyword evidence="4 5" id="KW-0902">Two-component regulatory system</keyword>
<dbReference type="Gene3D" id="1.20.5.1930">
    <property type="match status" value="1"/>
</dbReference>
<evidence type="ECO:0000256" key="5">
    <source>
        <dbReference type="PIRNR" id="PIRNR003169"/>
    </source>
</evidence>
<dbReference type="GO" id="GO:0000155">
    <property type="term" value="F:phosphorelay sensor kinase activity"/>
    <property type="evidence" value="ECO:0007669"/>
    <property type="project" value="UniProtKB-UniRule"/>
</dbReference>
<feature type="coiled-coil region" evidence="6">
    <location>
        <begin position="35"/>
        <end position="76"/>
    </location>
</feature>
<feature type="coiled-coil region" evidence="6">
    <location>
        <begin position="106"/>
        <end position="140"/>
    </location>
</feature>
<keyword evidence="6" id="KW-0175">Coiled coil</keyword>
<dbReference type="InterPro" id="IPR050482">
    <property type="entry name" value="Sensor_HK_TwoCompSys"/>
</dbReference>
<organism evidence="8 9">
    <name type="scientific">Aneurinibacillus migulanus</name>
    <name type="common">Bacillus migulanus</name>
    <dbReference type="NCBI Taxonomy" id="47500"/>
    <lineage>
        <taxon>Bacteria</taxon>
        <taxon>Bacillati</taxon>
        <taxon>Bacillota</taxon>
        <taxon>Bacilli</taxon>
        <taxon>Bacillales</taxon>
        <taxon>Paenibacillaceae</taxon>
        <taxon>Aneurinibacillus group</taxon>
        <taxon>Aneurinibacillus</taxon>
    </lineage>
</organism>
<gene>
    <name evidence="8" type="ORF">SAMN04487909_104140</name>
</gene>
<dbReference type="InterPro" id="IPR003594">
    <property type="entry name" value="HATPase_dom"/>
</dbReference>
<dbReference type="EMBL" id="FNED01000004">
    <property type="protein sequence ID" value="SDI47236.1"/>
    <property type="molecule type" value="Genomic_DNA"/>
</dbReference>
<dbReference type="PANTHER" id="PTHR24421">
    <property type="entry name" value="NITRATE/NITRITE SENSOR PROTEIN NARX-RELATED"/>
    <property type="match status" value="1"/>
</dbReference>
<evidence type="ECO:0000256" key="1">
    <source>
        <dbReference type="ARBA" id="ARBA00000085"/>
    </source>
</evidence>
<dbReference type="GO" id="GO:0016020">
    <property type="term" value="C:membrane"/>
    <property type="evidence" value="ECO:0007669"/>
    <property type="project" value="InterPro"/>
</dbReference>
<keyword evidence="3 5" id="KW-0418">Kinase</keyword>
<proteinExistence type="predicted"/>
<comment type="catalytic activity">
    <reaction evidence="1 5">
        <text>ATP + protein L-histidine = ADP + protein N-phospho-L-histidine.</text>
        <dbReference type="EC" id="2.7.13.3"/>
    </reaction>
</comment>
<keyword evidence="5" id="KW-0904">Protein phosphatase</keyword>
<dbReference type="AlphaFoldDB" id="A0A1G8KV33"/>
<dbReference type="EC" id="3.1.3.-" evidence="5"/>
<evidence type="ECO:0000256" key="3">
    <source>
        <dbReference type="ARBA" id="ARBA00022777"/>
    </source>
</evidence>
<dbReference type="SUPFAM" id="SSF55874">
    <property type="entry name" value="ATPase domain of HSP90 chaperone/DNA topoisomerase II/histidine kinase"/>
    <property type="match status" value="1"/>
</dbReference>
<evidence type="ECO:0000313" key="8">
    <source>
        <dbReference type="EMBL" id="SDI47236.1"/>
    </source>
</evidence>
<dbReference type="GO" id="GO:0005524">
    <property type="term" value="F:ATP binding"/>
    <property type="evidence" value="ECO:0007669"/>
    <property type="project" value="UniProtKB-UniRule"/>
</dbReference>
<dbReference type="Proteomes" id="UP000182836">
    <property type="component" value="Unassembled WGS sequence"/>
</dbReference>
<evidence type="ECO:0000313" key="9">
    <source>
        <dbReference type="Proteomes" id="UP000182836"/>
    </source>
</evidence>
<dbReference type="CDD" id="cd16917">
    <property type="entry name" value="HATPase_UhpB-NarQ-NarX-like"/>
    <property type="match status" value="1"/>
</dbReference>
<comment type="function">
    <text evidence="5">Member of the two-component regulatory system DegS/DegU, which plays an important role in the transition growth phase.</text>
</comment>
<dbReference type="PANTHER" id="PTHR24421:SF55">
    <property type="entry name" value="SENSOR HISTIDINE KINASE YDFH"/>
    <property type="match status" value="1"/>
</dbReference>
<keyword evidence="5" id="KW-0963">Cytoplasm</keyword>
<evidence type="ECO:0000256" key="4">
    <source>
        <dbReference type="ARBA" id="ARBA00023012"/>
    </source>
</evidence>
<dbReference type="Pfam" id="PF07730">
    <property type="entry name" value="HisKA_3"/>
    <property type="match status" value="1"/>
</dbReference>
<feature type="domain" description="Histidine kinase/HSP90-like ATPase" evidence="7">
    <location>
        <begin position="288"/>
        <end position="382"/>
    </location>
</feature>
<dbReference type="InterPro" id="IPR008595">
    <property type="entry name" value="DegS"/>
</dbReference>
<evidence type="ECO:0000256" key="6">
    <source>
        <dbReference type="SAM" id="Coils"/>
    </source>
</evidence>
<dbReference type="Pfam" id="PF02518">
    <property type="entry name" value="HATPase_c"/>
    <property type="match status" value="1"/>
</dbReference>
<dbReference type="GO" id="GO:0005737">
    <property type="term" value="C:cytoplasm"/>
    <property type="evidence" value="ECO:0007669"/>
    <property type="project" value="UniProtKB-SubCell"/>
</dbReference>
<dbReference type="EC" id="2.7.13.3" evidence="5"/>
<comment type="subcellular location">
    <subcellularLocation>
        <location evidence="5">Cytoplasm</location>
    </subcellularLocation>
</comment>
<dbReference type="InterPro" id="IPR011712">
    <property type="entry name" value="Sig_transdc_His_kin_sub3_dim/P"/>
</dbReference>
<keyword evidence="5" id="KW-0067">ATP-binding</keyword>
<dbReference type="GO" id="GO:0046983">
    <property type="term" value="F:protein dimerization activity"/>
    <property type="evidence" value="ECO:0007669"/>
    <property type="project" value="InterPro"/>
</dbReference>
<dbReference type="SMART" id="SM00387">
    <property type="entry name" value="HATPase_c"/>
    <property type="match status" value="1"/>
</dbReference>
<dbReference type="Pfam" id="PF05384">
    <property type="entry name" value="DegS"/>
    <property type="match status" value="1"/>
</dbReference>
<sequence length="396" mass="45891">MYMAEANINIHVLDEVMERTISSVEQSKEKIFDIAENAHKERNHISLELEALKDEIERVIAQTDHLEIKARQARQKLANISRSFRQYSESDIREAYEEASQMQIKLSLSRDKELRLRQRRDELERRHRNILQTIEKSENLISQIGLVLNYLQGDLRKVGIALESAQQQQLLGIQIIQAQEEERKRVARDIHDGPAQSMANVTLRSEIVEKMLNQNRIDEAKVELRLLKELTRASLVDVRKIIFDLRPMALDDLGLVPTLRKYLEEYHKRHGIHVKLTLLTPERRLQNSIEVAVFRLIQESLNNTAKHAQAKHVEVRLEFKPNAVHSIVTDDGIGFDQSTKAERPQFGIMGMKERVKLLQGKMTIHSKPGEGTSVLFHIPFRIQEKDNDHSNEQTTP</sequence>
<dbReference type="GO" id="GO:0004721">
    <property type="term" value="F:phosphoprotein phosphatase activity"/>
    <property type="evidence" value="ECO:0007669"/>
    <property type="project" value="UniProtKB-UniRule"/>
</dbReference>
<protein>
    <recommendedName>
        <fullName evidence="5">Signal transduction histidine-protein kinase/phosphatase DegS</fullName>
        <ecNumber evidence="5">2.7.13.3</ecNumber>
        <ecNumber evidence="5">3.1.3.-</ecNumber>
    </recommendedName>
</protein>
<accession>A0A1G8KV33</accession>
<evidence type="ECO:0000259" key="7">
    <source>
        <dbReference type="SMART" id="SM00387"/>
    </source>
</evidence>
<keyword evidence="5" id="KW-0378">Hydrolase</keyword>
<name>A0A1G8KV33_ANEMI</name>
<evidence type="ECO:0000256" key="2">
    <source>
        <dbReference type="ARBA" id="ARBA00022679"/>
    </source>
</evidence>
<keyword evidence="2 5" id="KW-0808">Transferase</keyword>
<keyword evidence="5" id="KW-0547">Nucleotide-binding</keyword>
<dbReference type="Gene3D" id="3.30.565.10">
    <property type="entry name" value="Histidine kinase-like ATPase, C-terminal domain"/>
    <property type="match status" value="1"/>
</dbReference>
<reference evidence="8 9" key="1">
    <citation type="submission" date="2016-10" db="EMBL/GenBank/DDBJ databases">
        <authorList>
            <person name="de Groot N.N."/>
        </authorList>
    </citation>
    <scope>NUCLEOTIDE SEQUENCE [LARGE SCALE GENOMIC DNA]</scope>
    <source>
        <strain evidence="8 9">DSM 2895</strain>
    </source>
</reference>
<dbReference type="InterPro" id="IPR016381">
    <property type="entry name" value="Sig_transdc_His_kinase_DegS"/>
</dbReference>